<name>A0A512E393_9PROT</name>
<evidence type="ECO:0000313" key="2">
    <source>
        <dbReference type="Proteomes" id="UP000321523"/>
    </source>
</evidence>
<dbReference type="Proteomes" id="UP000321523">
    <property type="component" value="Unassembled WGS sequence"/>
</dbReference>
<reference evidence="1 2" key="1">
    <citation type="submission" date="2019-07" db="EMBL/GenBank/DDBJ databases">
        <title>Whole genome shotgun sequence of Skermanella aerolata NBRC 106429.</title>
        <authorList>
            <person name="Hosoyama A."/>
            <person name="Uohara A."/>
            <person name="Ohji S."/>
            <person name="Ichikawa N."/>
        </authorList>
    </citation>
    <scope>NUCLEOTIDE SEQUENCE [LARGE SCALE GENOMIC DNA]</scope>
    <source>
        <strain evidence="1 2">NBRC 106429</strain>
    </source>
</reference>
<evidence type="ECO:0000313" key="1">
    <source>
        <dbReference type="EMBL" id="GEO43194.1"/>
    </source>
</evidence>
<protein>
    <submittedName>
        <fullName evidence="1">Uncharacterized protein</fullName>
    </submittedName>
</protein>
<accession>A0A512E393</accession>
<comment type="caution">
    <text evidence="1">The sequence shown here is derived from an EMBL/GenBank/DDBJ whole genome shotgun (WGS) entry which is preliminary data.</text>
</comment>
<dbReference type="EMBL" id="BJYZ01000066">
    <property type="protein sequence ID" value="GEO43194.1"/>
    <property type="molecule type" value="Genomic_DNA"/>
</dbReference>
<organism evidence="1 2">
    <name type="scientific">Skermanella aerolata</name>
    <dbReference type="NCBI Taxonomy" id="393310"/>
    <lineage>
        <taxon>Bacteria</taxon>
        <taxon>Pseudomonadati</taxon>
        <taxon>Pseudomonadota</taxon>
        <taxon>Alphaproteobacteria</taxon>
        <taxon>Rhodospirillales</taxon>
        <taxon>Azospirillaceae</taxon>
        <taxon>Skermanella</taxon>
    </lineage>
</organism>
<proteinExistence type="predicted"/>
<sequence>MVDRMSLPVIDRALTAYIKGELSLEVHIRIEQVLDHDPEAAARVAMLRGLIAHFESSVSLGTCSQTGCTGLC</sequence>
<keyword evidence="2" id="KW-1185">Reference proteome</keyword>
<gene>
    <name evidence="1" type="ORF">SAE02_73420</name>
</gene>
<dbReference type="AlphaFoldDB" id="A0A512E393"/>